<dbReference type="Proteomes" id="UP000076848">
    <property type="component" value="Unassembled WGS sequence"/>
</dbReference>
<organism evidence="3 4">
    <name type="scientific">Bordetella ansorpii</name>
    <dbReference type="NCBI Taxonomy" id="288768"/>
    <lineage>
        <taxon>Bacteria</taxon>
        <taxon>Pseudomonadati</taxon>
        <taxon>Pseudomonadota</taxon>
        <taxon>Betaproteobacteria</taxon>
        <taxon>Burkholderiales</taxon>
        <taxon>Alcaligenaceae</taxon>
        <taxon>Bordetella</taxon>
    </lineage>
</organism>
<dbReference type="Gene3D" id="3.10.560.10">
    <property type="entry name" value="Outer membrane lipoprotein wza domain like"/>
    <property type="match status" value="2"/>
</dbReference>
<protein>
    <submittedName>
        <fullName evidence="3">Outer membrane protein involved in polysaccharide</fullName>
    </submittedName>
</protein>
<accession>A0A157S6N1</accession>
<dbReference type="GO" id="GO:0015159">
    <property type="term" value="F:polysaccharide transmembrane transporter activity"/>
    <property type="evidence" value="ECO:0007669"/>
    <property type="project" value="InterPro"/>
</dbReference>
<dbReference type="PROSITE" id="PS51257">
    <property type="entry name" value="PROKAR_LIPOPROTEIN"/>
    <property type="match status" value="1"/>
</dbReference>
<dbReference type="PANTHER" id="PTHR33619:SF3">
    <property type="entry name" value="POLYSACCHARIDE EXPORT PROTEIN GFCE-RELATED"/>
    <property type="match status" value="1"/>
</dbReference>
<keyword evidence="4" id="KW-1185">Reference proteome</keyword>
<dbReference type="AlphaFoldDB" id="A0A157S6N1"/>
<dbReference type="EMBL" id="FKIF01000001">
    <property type="protein sequence ID" value="SAI65903.1"/>
    <property type="molecule type" value="Genomic_DNA"/>
</dbReference>
<dbReference type="PANTHER" id="PTHR33619">
    <property type="entry name" value="POLYSACCHARIDE EXPORT PROTEIN GFCE-RELATED"/>
    <property type="match status" value="1"/>
</dbReference>
<evidence type="ECO:0000313" key="3">
    <source>
        <dbReference type="EMBL" id="SAI65903.1"/>
    </source>
</evidence>
<sequence length="388" mass="41501">MDSMQKNVTAFGQQRKAALLLAVLATLTVTGCTLPRSGPMMGDLTGAHDDKDVVLMPVSPELVRASRMPAVENFPAHYRDLTQAGFDRLVPGDGINVKVWERDGLGVFAADATGVSDLGVHEIDPKGMLYLPILGRFKAADLTLAQLHDVLVARLSKLVVASDVTVSRAGERGQMVTVQGNLTKPGMYPITQTSQRLSSALAMAAPVQTNPEQLVISLRRDNKVASVRLADIYNNPDNDVLLRAGDVITAHEAKEYLTVLGAAGNQGRVSISKRNYTVLDALADAKGLDDATADPRSVFLFTPAKAGVDGKPDTVPVVYQFDLTRPEQVAMARQFSVREGEAIYISDATFTQVQKVLSAFRFSMSAGFSATRAIDSGSGGGSQVINQQ</sequence>
<dbReference type="STRING" id="288768.SAMEA3906486_00655"/>
<name>A0A157S6N1_9BORD</name>
<evidence type="ECO:0000313" key="4">
    <source>
        <dbReference type="Proteomes" id="UP000076848"/>
    </source>
</evidence>
<feature type="domain" description="Polysaccharide export protein N-terminal" evidence="2">
    <location>
        <begin position="88"/>
        <end position="167"/>
    </location>
</feature>
<dbReference type="InterPro" id="IPR003715">
    <property type="entry name" value="Poly_export_N"/>
</dbReference>
<proteinExistence type="predicted"/>
<keyword evidence="1" id="KW-0732">Signal</keyword>
<dbReference type="InterPro" id="IPR049712">
    <property type="entry name" value="Poly_export"/>
</dbReference>
<reference evidence="3 4" key="1">
    <citation type="submission" date="2016-04" db="EMBL/GenBank/DDBJ databases">
        <authorList>
            <consortium name="Pathogen Informatics"/>
        </authorList>
    </citation>
    <scope>NUCLEOTIDE SEQUENCE [LARGE SCALE GENOMIC DNA]</scope>
    <source>
        <strain evidence="3 4">H050680373</strain>
    </source>
</reference>
<evidence type="ECO:0000256" key="1">
    <source>
        <dbReference type="ARBA" id="ARBA00022729"/>
    </source>
</evidence>
<dbReference type="Pfam" id="PF02563">
    <property type="entry name" value="Poly_export"/>
    <property type="match status" value="1"/>
</dbReference>
<dbReference type="Gene3D" id="3.30.1950.10">
    <property type="entry name" value="wza like domain"/>
    <property type="match status" value="1"/>
</dbReference>
<gene>
    <name evidence="3" type="primary">wza1_1</name>
    <name evidence="3" type="ORF">SAMEA3906486_00655</name>
</gene>
<evidence type="ECO:0000259" key="2">
    <source>
        <dbReference type="Pfam" id="PF02563"/>
    </source>
</evidence>